<reference evidence="1 2" key="1">
    <citation type="submission" date="2017-01" db="EMBL/GenBank/DDBJ databases">
        <authorList>
            <person name="Mah S.A."/>
            <person name="Swanson W.J."/>
            <person name="Moy G.W."/>
            <person name="Vacquier V.D."/>
        </authorList>
    </citation>
    <scope>NUCLEOTIDE SEQUENCE [LARGE SCALE GENOMIC DNA]</scope>
    <source>
        <strain evidence="1 2">M9</strain>
    </source>
</reference>
<keyword evidence="2" id="KW-1185">Reference proteome</keyword>
<dbReference type="EMBL" id="FTPK01000001">
    <property type="protein sequence ID" value="SIT66760.1"/>
    <property type="molecule type" value="Genomic_DNA"/>
</dbReference>
<evidence type="ECO:0008006" key="3">
    <source>
        <dbReference type="Google" id="ProtNLM"/>
    </source>
</evidence>
<dbReference type="RefSeq" id="WP_076754934.1">
    <property type="nucleotide sequence ID" value="NZ_CP023018.1"/>
</dbReference>
<gene>
    <name evidence="1" type="ORF">SAMN05216526_0686</name>
</gene>
<dbReference type="STRING" id="233100.SAMN05216526_0686"/>
<evidence type="ECO:0000313" key="1">
    <source>
        <dbReference type="EMBL" id="SIT66760.1"/>
    </source>
</evidence>
<dbReference type="AlphaFoldDB" id="A0A1R3VQ16"/>
<dbReference type="OrthoDB" id="5794521at2"/>
<dbReference type="Pfam" id="PF05258">
    <property type="entry name" value="DciA"/>
    <property type="match status" value="1"/>
</dbReference>
<sequence length="104" mass="11879">MSMQSARSLLNSELMQKAALYERISRDIWSLLPSDMRAHCWVSGLDKGLLTLVTDSASRVHPLRFMQREIIKLLRDHYGLSVKKIQLKVRPGVTESLSQLSQRG</sequence>
<proteinExistence type="predicted"/>
<protein>
    <recommendedName>
        <fullName evidence="3">DUF721 domain-containing protein</fullName>
    </recommendedName>
</protein>
<name>A0A1R3VQ16_9GAMM</name>
<dbReference type="Proteomes" id="UP000223759">
    <property type="component" value="Unassembled WGS sequence"/>
</dbReference>
<organism evidence="1 2">
    <name type="scientific">Ectothiorhodosinus mongolicus</name>
    <dbReference type="NCBI Taxonomy" id="233100"/>
    <lineage>
        <taxon>Bacteria</taxon>
        <taxon>Pseudomonadati</taxon>
        <taxon>Pseudomonadota</taxon>
        <taxon>Gammaproteobacteria</taxon>
        <taxon>Chromatiales</taxon>
        <taxon>Ectothiorhodospiraceae</taxon>
        <taxon>Ectothiorhodosinus</taxon>
    </lineage>
</organism>
<dbReference type="InterPro" id="IPR007922">
    <property type="entry name" value="DciA-like"/>
</dbReference>
<accession>A0A1R3VQ16</accession>
<evidence type="ECO:0000313" key="2">
    <source>
        <dbReference type="Proteomes" id="UP000223759"/>
    </source>
</evidence>